<evidence type="ECO:0000313" key="7">
    <source>
        <dbReference type="EMBL" id="MCC2222516.1"/>
    </source>
</evidence>
<dbReference type="GO" id="GO:0071897">
    <property type="term" value="P:DNA biosynthetic process"/>
    <property type="evidence" value="ECO:0007669"/>
    <property type="project" value="UniProtKB-KW"/>
</dbReference>
<evidence type="ECO:0000256" key="3">
    <source>
        <dbReference type="ARBA" id="ARBA00022634"/>
    </source>
</evidence>
<dbReference type="GO" id="GO:0000166">
    <property type="term" value="F:nucleotide binding"/>
    <property type="evidence" value="ECO:0007669"/>
    <property type="project" value="UniProtKB-KW"/>
</dbReference>
<dbReference type="EC" id="1.17.4.1" evidence="2"/>
<accession>A0AAE3E7B7</accession>
<dbReference type="RefSeq" id="WP_118615533.1">
    <property type="nucleotide sequence ID" value="NZ_JAJEQN010000038.1"/>
</dbReference>
<keyword evidence="8" id="KW-1185">Reference proteome</keyword>
<dbReference type="Pfam" id="PF12637">
    <property type="entry name" value="TSCPD"/>
    <property type="match status" value="1"/>
</dbReference>
<dbReference type="AlphaFoldDB" id="A0AAE3E7B7"/>
<feature type="domain" description="TSCPD" evidence="6">
    <location>
        <begin position="3"/>
        <end position="77"/>
    </location>
</feature>
<protein>
    <recommendedName>
        <fullName evidence="2">ribonucleoside-diphosphate reductase</fullName>
        <ecNumber evidence="2">1.17.4.1</ecNumber>
    </recommendedName>
</protein>
<organism evidence="7 8">
    <name type="scientific">Anthropogastromicrobium aceti</name>
    <dbReference type="NCBI Taxonomy" id="2981768"/>
    <lineage>
        <taxon>Bacteria</taxon>
        <taxon>Bacillati</taxon>
        <taxon>Bacillota</taxon>
        <taxon>Clostridia</taxon>
        <taxon>Lachnospirales</taxon>
        <taxon>Lachnospiraceae</taxon>
        <taxon>Anthropogastromicrobium</taxon>
    </lineage>
</organism>
<dbReference type="Proteomes" id="UP001198200">
    <property type="component" value="Unassembled WGS sequence"/>
</dbReference>
<comment type="catalytic activity">
    <reaction evidence="5">
        <text>a 2'-deoxyribonucleoside 5'-diphosphate + [thioredoxin]-disulfide + H2O = a ribonucleoside 5'-diphosphate + [thioredoxin]-dithiol</text>
        <dbReference type="Rhea" id="RHEA:23252"/>
        <dbReference type="Rhea" id="RHEA-COMP:10698"/>
        <dbReference type="Rhea" id="RHEA-COMP:10700"/>
        <dbReference type="ChEBI" id="CHEBI:15377"/>
        <dbReference type="ChEBI" id="CHEBI:29950"/>
        <dbReference type="ChEBI" id="CHEBI:50058"/>
        <dbReference type="ChEBI" id="CHEBI:57930"/>
        <dbReference type="ChEBI" id="CHEBI:73316"/>
        <dbReference type="EC" id="1.17.4.1"/>
    </reaction>
</comment>
<proteinExistence type="inferred from homology"/>
<evidence type="ECO:0000256" key="5">
    <source>
        <dbReference type="ARBA" id="ARBA00047754"/>
    </source>
</evidence>
<evidence type="ECO:0000256" key="2">
    <source>
        <dbReference type="ARBA" id="ARBA00012274"/>
    </source>
</evidence>
<dbReference type="InterPro" id="IPR023806">
    <property type="entry name" value="CHP03905"/>
</dbReference>
<dbReference type="GO" id="GO:0004748">
    <property type="term" value="F:ribonucleoside-diphosphate reductase activity, thioredoxin disulfide as acceptor"/>
    <property type="evidence" value="ECO:0007669"/>
    <property type="project" value="UniProtKB-EC"/>
</dbReference>
<evidence type="ECO:0000256" key="1">
    <source>
        <dbReference type="ARBA" id="ARBA00007405"/>
    </source>
</evidence>
<dbReference type="NCBIfam" id="TIGR03905">
    <property type="entry name" value="TIGR03905_4_Cys"/>
    <property type="match status" value="1"/>
</dbReference>
<dbReference type="EMBL" id="JAJEQN010000038">
    <property type="protein sequence ID" value="MCC2222516.1"/>
    <property type="molecule type" value="Genomic_DNA"/>
</dbReference>
<keyword evidence="4" id="KW-0547">Nucleotide-binding</keyword>
<evidence type="ECO:0000259" key="6">
    <source>
        <dbReference type="Pfam" id="PF12637"/>
    </source>
</evidence>
<dbReference type="InterPro" id="IPR024434">
    <property type="entry name" value="TSCPD_dom"/>
</dbReference>
<comment type="caution">
    <text evidence="7">The sequence shown here is derived from an EMBL/GenBank/DDBJ whole genome shotgun (WGS) entry which is preliminary data.</text>
</comment>
<sequence length="81" mass="8518">MTSYTPKGVCSRQINIEVNGDTIESVQFVGGCNGNTQGISSLVKGMKVDEVIARLEGINCNGRGTSCPDQLAKALKSIKGE</sequence>
<evidence type="ECO:0000256" key="4">
    <source>
        <dbReference type="ARBA" id="ARBA00022741"/>
    </source>
</evidence>
<keyword evidence="3" id="KW-0237">DNA synthesis</keyword>
<reference evidence="7 8" key="1">
    <citation type="submission" date="2021-10" db="EMBL/GenBank/DDBJ databases">
        <title>Anaerobic single-cell dispensing facilitates the cultivation of human gut bacteria.</title>
        <authorList>
            <person name="Afrizal A."/>
        </authorList>
    </citation>
    <scope>NUCLEOTIDE SEQUENCE [LARGE SCALE GENOMIC DNA]</scope>
    <source>
        <strain evidence="7 8">CLA-AA-H224</strain>
    </source>
</reference>
<name>A0AAE3E7B7_9FIRM</name>
<evidence type="ECO:0000313" key="8">
    <source>
        <dbReference type="Proteomes" id="UP001198200"/>
    </source>
</evidence>
<comment type="similarity">
    <text evidence="1">Belongs to the ribonucleoside diphosphate reductase class-2 family.</text>
</comment>
<gene>
    <name evidence="7" type="ORF">LKD48_12895</name>
</gene>